<dbReference type="GO" id="GO:0003700">
    <property type="term" value="F:DNA-binding transcription factor activity"/>
    <property type="evidence" value="ECO:0007669"/>
    <property type="project" value="InterPro"/>
</dbReference>
<evidence type="ECO:0000256" key="2">
    <source>
        <dbReference type="ARBA" id="ARBA00022490"/>
    </source>
</evidence>
<dbReference type="PANTHER" id="PTHR22648">
    <property type="entry name" value="TRANSCRIPTION TERMINATION FACTOR NUSA"/>
    <property type="match status" value="1"/>
</dbReference>
<dbReference type="Pfam" id="PF08529">
    <property type="entry name" value="NusA_N"/>
    <property type="match status" value="1"/>
</dbReference>
<dbReference type="InterPro" id="IPR012340">
    <property type="entry name" value="NA-bd_OB-fold"/>
</dbReference>
<evidence type="ECO:0000256" key="1">
    <source>
        <dbReference type="ARBA" id="ARBA00022472"/>
    </source>
</evidence>
<dbReference type="Pfam" id="PF00575">
    <property type="entry name" value="S1"/>
    <property type="match status" value="1"/>
</dbReference>
<keyword evidence="3 7" id="KW-0889">Transcription antitermination</keyword>
<dbReference type="InterPro" id="IPR058582">
    <property type="entry name" value="KH_NusA_2nd"/>
</dbReference>
<dbReference type="GO" id="GO:0006353">
    <property type="term" value="P:DNA-templated transcription termination"/>
    <property type="evidence" value="ECO:0007669"/>
    <property type="project" value="UniProtKB-UniRule"/>
</dbReference>
<comment type="subunit">
    <text evidence="7">Monomer. Binds directly to the core enzyme of the DNA-dependent RNA polymerase and to nascent RNA.</text>
</comment>
<dbReference type="GO" id="GO:0003723">
    <property type="term" value="F:RNA binding"/>
    <property type="evidence" value="ECO:0007669"/>
    <property type="project" value="UniProtKB-UniRule"/>
</dbReference>
<dbReference type="InterPro" id="IPR030842">
    <property type="entry name" value="TF_NusA_bacterial"/>
</dbReference>
<evidence type="ECO:0000256" key="8">
    <source>
        <dbReference type="SAM" id="MobiDB-lite"/>
    </source>
</evidence>
<dbReference type="Proteomes" id="UP001151234">
    <property type="component" value="Unassembled WGS sequence"/>
</dbReference>
<keyword evidence="6 7" id="KW-0804">Transcription</keyword>
<feature type="compositionally biased region" description="Acidic residues" evidence="8">
    <location>
        <begin position="525"/>
        <end position="541"/>
    </location>
</feature>
<dbReference type="SUPFAM" id="SSF54814">
    <property type="entry name" value="Prokaryotic type KH domain (KH-domain type II)"/>
    <property type="match status" value="2"/>
</dbReference>
<evidence type="ECO:0000259" key="9">
    <source>
        <dbReference type="PROSITE" id="PS50126"/>
    </source>
</evidence>
<dbReference type="Pfam" id="PF13184">
    <property type="entry name" value="KH_NusA_1st"/>
    <property type="match status" value="1"/>
</dbReference>
<dbReference type="NCBIfam" id="TIGR01954">
    <property type="entry name" value="nusA_Cterm_rpt"/>
    <property type="match status" value="1"/>
</dbReference>
<proteinExistence type="inferred from homology"/>
<accession>A0A9X3ZJ74</accession>
<feature type="domain" description="S1 motif" evidence="9">
    <location>
        <begin position="140"/>
        <end position="204"/>
    </location>
</feature>
<dbReference type="Pfam" id="PF26594">
    <property type="entry name" value="KH_NusA_2nd"/>
    <property type="match status" value="1"/>
</dbReference>
<dbReference type="InterPro" id="IPR004087">
    <property type="entry name" value="KH_dom"/>
</dbReference>
<dbReference type="NCBIfam" id="TIGR01953">
    <property type="entry name" value="NusA"/>
    <property type="match status" value="1"/>
</dbReference>
<comment type="caution">
    <text evidence="10">The sequence shown here is derived from an EMBL/GenBank/DDBJ whole genome shotgun (WGS) entry which is preliminary data.</text>
</comment>
<evidence type="ECO:0000256" key="6">
    <source>
        <dbReference type="ARBA" id="ARBA00023163"/>
    </source>
</evidence>
<evidence type="ECO:0000256" key="4">
    <source>
        <dbReference type="ARBA" id="ARBA00022884"/>
    </source>
</evidence>
<evidence type="ECO:0000256" key="3">
    <source>
        <dbReference type="ARBA" id="ARBA00022814"/>
    </source>
</evidence>
<dbReference type="HAMAP" id="MF_00945_B">
    <property type="entry name" value="NusA_B"/>
    <property type="match status" value="1"/>
</dbReference>
<protein>
    <recommendedName>
        <fullName evidence="7">Transcription termination/antitermination protein NusA</fullName>
    </recommendedName>
</protein>
<dbReference type="CDD" id="cd04455">
    <property type="entry name" value="S1_NusA"/>
    <property type="match status" value="1"/>
</dbReference>
<organism evidence="10 11">
    <name type="scientific">Hoeflea prorocentri</name>
    <dbReference type="NCBI Taxonomy" id="1922333"/>
    <lineage>
        <taxon>Bacteria</taxon>
        <taxon>Pseudomonadati</taxon>
        <taxon>Pseudomonadota</taxon>
        <taxon>Alphaproteobacteria</taxon>
        <taxon>Hyphomicrobiales</taxon>
        <taxon>Rhizobiaceae</taxon>
        <taxon>Hoeflea</taxon>
    </lineage>
</organism>
<dbReference type="Gene3D" id="2.40.50.140">
    <property type="entry name" value="Nucleic acid-binding proteins"/>
    <property type="match status" value="1"/>
</dbReference>
<dbReference type="FunFam" id="2.40.50.140:FF:000058">
    <property type="entry name" value="Transcription termination/antitermination protein NusA"/>
    <property type="match status" value="1"/>
</dbReference>
<dbReference type="FunFam" id="3.30.300.20:FF:000005">
    <property type="entry name" value="Transcription termination/antitermination protein NusA"/>
    <property type="match status" value="1"/>
</dbReference>
<reference evidence="10" key="1">
    <citation type="submission" date="2022-11" db="EMBL/GenBank/DDBJ databases">
        <title>Draft genome sequence of Hoeflea poritis E7-10 and Hoeflea prorocentri PM5-8, separated from scleractinian coral Porites lutea and marine dinoflagellate.</title>
        <authorList>
            <person name="Zhang G."/>
            <person name="Wei Q."/>
            <person name="Cai L."/>
        </authorList>
    </citation>
    <scope>NUCLEOTIDE SEQUENCE</scope>
    <source>
        <strain evidence="10">PM5-8</strain>
    </source>
</reference>
<dbReference type="PROSITE" id="PS50126">
    <property type="entry name" value="S1"/>
    <property type="match status" value="1"/>
</dbReference>
<evidence type="ECO:0000256" key="5">
    <source>
        <dbReference type="ARBA" id="ARBA00023015"/>
    </source>
</evidence>
<dbReference type="GO" id="GO:0000166">
    <property type="term" value="F:nucleotide binding"/>
    <property type="evidence" value="ECO:0007669"/>
    <property type="project" value="InterPro"/>
</dbReference>
<dbReference type="SUPFAM" id="SSF69705">
    <property type="entry name" value="Transcription factor NusA, N-terminal domain"/>
    <property type="match status" value="1"/>
</dbReference>
<dbReference type="PROSITE" id="PS50084">
    <property type="entry name" value="KH_TYPE_1"/>
    <property type="match status" value="1"/>
</dbReference>
<gene>
    <name evidence="7 10" type="primary">nusA</name>
    <name evidence="10" type="ORF">OQ273_18405</name>
</gene>
<dbReference type="FunFam" id="3.30.300.20:FF:000002">
    <property type="entry name" value="Transcription termination/antitermination protein NusA"/>
    <property type="match status" value="1"/>
</dbReference>
<dbReference type="InterPro" id="IPR036555">
    <property type="entry name" value="NusA_N_sf"/>
</dbReference>
<dbReference type="SMART" id="SM00322">
    <property type="entry name" value="KH"/>
    <property type="match status" value="2"/>
</dbReference>
<dbReference type="SUPFAM" id="SSF50249">
    <property type="entry name" value="Nucleic acid-binding proteins"/>
    <property type="match status" value="1"/>
</dbReference>
<dbReference type="AlphaFoldDB" id="A0A9X3ZJ74"/>
<keyword evidence="2 7" id="KW-0963">Cytoplasm</keyword>
<dbReference type="PANTHER" id="PTHR22648:SF0">
    <property type="entry name" value="TRANSCRIPTION TERMINATION_ANTITERMINATION PROTEIN NUSA"/>
    <property type="match status" value="1"/>
</dbReference>
<feature type="region of interest" description="Disordered" evidence="8">
    <location>
        <begin position="522"/>
        <end position="551"/>
    </location>
</feature>
<keyword evidence="4 7" id="KW-0694">RNA-binding</keyword>
<evidence type="ECO:0000313" key="10">
    <source>
        <dbReference type="EMBL" id="MDA5400553.1"/>
    </source>
</evidence>
<dbReference type="SMART" id="SM00316">
    <property type="entry name" value="S1"/>
    <property type="match status" value="1"/>
</dbReference>
<dbReference type="Gene3D" id="3.30.1480.10">
    <property type="entry name" value="NusA, N-terminal domain"/>
    <property type="match status" value="1"/>
</dbReference>
<dbReference type="InterPro" id="IPR015946">
    <property type="entry name" value="KH_dom-like_a/b"/>
</dbReference>
<dbReference type="InterPro" id="IPR010214">
    <property type="entry name" value="Tscrpt_termin_fac_NusA_C_rpt"/>
</dbReference>
<keyword evidence="11" id="KW-1185">Reference proteome</keyword>
<dbReference type="GO" id="GO:0031564">
    <property type="term" value="P:transcription antitermination"/>
    <property type="evidence" value="ECO:0007669"/>
    <property type="project" value="UniProtKB-UniRule"/>
</dbReference>
<dbReference type="InterPro" id="IPR025249">
    <property type="entry name" value="TF_NusA_KH_1st"/>
</dbReference>
<dbReference type="CDD" id="cd22529">
    <property type="entry name" value="KH-II_NusA_rpt2"/>
    <property type="match status" value="1"/>
</dbReference>
<dbReference type="SUPFAM" id="SSF47794">
    <property type="entry name" value="Rad51 N-terminal domain-like"/>
    <property type="match status" value="1"/>
</dbReference>
<feature type="compositionally biased region" description="Low complexity" evidence="8">
    <location>
        <begin position="542"/>
        <end position="551"/>
    </location>
</feature>
<dbReference type="EMBL" id="JAPJZI010000001">
    <property type="protein sequence ID" value="MDA5400553.1"/>
    <property type="molecule type" value="Genomic_DNA"/>
</dbReference>
<dbReference type="CDD" id="cd02134">
    <property type="entry name" value="KH-II_NusA_rpt1"/>
    <property type="match status" value="1"/>
</dbReference>
<sequence>MAVSANRLELLQIADAVAREKAIDREIVIDAMADAIQKAARSRYGSESNIRADINPKTGEIKLQRLLEVVEQVEDYSTQIALELARDDNPEIQLGEFVSEPLPPMDFGRIAAQSAKQVIVQKVREAERDRQFEEFKDRVGEIVNGTVKRVEYGNVIVDLGRGEAIIRRDELIPRENFRYGDRVRAFVYDVRREQRGPQIFLSRTHPQFMVKLFTMEVPEIYDGIIEIRSVARDPGSRAKIAVISNDSSIDPVGACVGMRGSRVQAVVGELQGEKIDIIPWSMDPASFIVNALQPAEVAKVVLDEDAERIEVVVPDDQLSLAIGRRGQNVRLASQLTGWDIDILTEQEESERRQKEFNERTELFMNALNVDEMVGQVLASEGFSQVEEVAYVELDEIASIEGFDDETAEEIQSRAREYLEAIEAGLEEKRVELGVTDELRAIPGMTTAMLVALGEDGIKTMDDFAGCAADDLVGWVERKDGETTKFDGLFSSLDVSRAEAEEMVVAARLAAGWITEEDLAAMHAEEEGEEGEEGEAETEEGAAEAAGEVAQA</sequence>
<comment type="function">
    <text evidence="7">Participates in both transcription termination and antitermination.</text>
</comment>
<dbReference type="InterPro" id="IPR010213">
    <property type="entry name" value="TF_NusA"/>
</dbReference>
<evidence type="ECO:0000256" key="7">
    <source>
        <dbReference type="HAMAP-Rule" id="MF_00945"/>
    </source>
</evidence>
<dbReference type="InterPro" id="IPR010995">
    <property type="entry name" value="DNA_repair_Rad51/TF_NusA_a-hlx"/>
</dbReference>
<comment type="similarity">
    <text evidence="7">Belongs to the NusA family.</text>
</comment>
<name>A0A9X3ZJ74_9HYPH</name>
<dbReference type="Gene3D" id="1.10.150.20">
    <property type="entry name" value="5' to 3' exonuclease, C-terminal subdomain"/>
    <property type="match status" value="2"/>
</dbReference>
<dbReference type="GO" id="GO:0005829">
    <property type="term" value="C:cytosol"/>
    <property type="evidence" value="ECO:0007669"/>
    <property type="project" value="TreeGrafter"/>
</dbReference>
<dbReference type="InterPro" id="IPR003029">
    <property type="entry name" value="S1_domain"/>
</dbReference>
<keyword evidence="1 7" id="KW-0806">Transcription termination</keyword>
<dbReference type="Pfam" id="PF14520">
    <property type="entry name" value="HHH_5"/>
    <property type="match status" value="1"/>
</dbReference>
<dbReference type="RefSeq" id="WP_267992203.1">
    <property type="nucleotide sequence ID" value="NZ_JAPJZI010000001.1"/>
</dbReference>
<comment type="subcellular location">
    <subcellularLocation>
        <location evidence="7">Cytoplasm</location>
    </subcellularLocation>
</comment>
<dbReference type="InterPro" id="IPR013735">
    <property type="entry name" value="TF_NusA_N"/>
</dbReference>
<dbReference type="Gene3D" id="3.30.300.20">
    <property type="match status" value="2"/>
</dbReference>
<keyword evidence="5 7" id="KW-0805">Transcription regulation</keyword>
<dbReference type="InterPro" id="IPR009019">
    <property type="entry name" value="KH_sf_prok-type"/>
</dbReference>
<evidence type="ECO:0000313" key="11">
    <source>
        <dbReference type="Proteomes" id="UP001151234"/>
    </source>
</evidence>